<accession>A0AAN7UAC1</accession>
<comment type="caution">
    <text evidence="3">The sequence shown here is derived from an EMBL/GenBank/DDBJ whole genome shotgun (WGS) entry which is preliminary data.</text>
</comment>
<dbReference type="AlphaFoldDB" id="A0AAN7UAC1"/>
<evidence type="ECO:0000256" key="1">
    <source>
        <dbReference type="SAM" id="Coils"/>
    </source>
</evidence>
<keyword evidence="4" id="KW-1185">Reference proteome</keyword>
<feature type="region of interest" description="Disordered" evidence="2">
    <location>
        <begin position="1"/>
        <end position="33"/>
    </location>
</feature>
<dbReference type="Proteomes" id="UP001305414">
    <property type="component" value="Unassembled WGS sequence"/>
</dbReference>
<evidence type="ECO:0000313" key="3">
    <source>
        <dbReference type="EMBL" id="KAK5624498.1"/>
    </source>
</evidence>
<sequence>MVRDGQSYGKSTSKPLAPATPVKNKSHNVTKYGARITRNPALIDQPVVEWPLPSRPLSSSHALDSPPQIDSRNLGSAKEALHSHPTRLWVEDKARGFTGNDKDTKVQNRKFVICEREYDGHMVIKRPGHPAVAASKSQGAILEQILGLGSGETIEDRTVSKPGDPAIPTIQITPPSEGSVKTEKTDHICANSAYKDLHRKSEKENRLLKRQLKRVVPLAYLVSEAEGIDINNTTALKEKLEWIIEDSRMLEKLLPLITTLCDDQRIELNIKTLEILPRALQHVLSDAKETKRARFVAGHHKRARQALESRVRRLESEISRLRYTGEEDYIRL</sequence>
<feature type="region of interest" description="Disordered" evidence="2">
    <location>
        <begin position="54"/>
        <end position="73"/>
    </location>
</feature>
<proteinExistence type="predicted"/>
<organism evidence="3 4">
    <name type="scientific">Xylaria bambusicola</name>
    <dbReference type="NCBI Taxonomy" id="326684"/>
    <lineage>
        <taxon>Eukaryota</taxon>
        <taxon>Fungi</taxon>
        <taxon>Dikarya</taxon>
        <taxon>Ascomycota</taxon>
        <taxon>Pezizomycotina</taxon>
        <taxon>Sordariomycetes</taxon>
        <taxon>Xylariomycetidae</taxon>
        <taxon>Xylariales</taxon>
        <taxon>Xylariaceae</taxon>
        <taxon>Xylaria</taxon>
    </lineage>
</organism>
<dbReference type="EMBL" id="JAWHQM010000001">
    <property type="protein sequence ID" value="KAK5624498.1"/>
    <property type="molecule type" value="Genomic_DNA"/>
</dbReference>
<keyword evidence="1" id="KW-0175">Coiled coil</keyword>
<protein>
    <submittedName>
        <fullName evidence="3">Uncharacterized protein</fullName>
    </submittedName>
</protein>
<gene>
    <name evidence="3" type="ORF">RRF57_000214</name>
</gene>
<evidence type="ECO:0000256" key="2">
    <source>
        <dbReference type="SAM" id="MobiDB-lite"/>
    </source>
</evidence>
<reference evidence="3 4" key="1">
    <citation type="submission" date="2023-10" db="EMBL/GenBank/DDBJ databases">
        <title>Draft genome sequence of Xylaria bambusicola isolate GMP-LS, the root and basal stem rot pathogen of sugarcane in Indonesia.</title>
        <authorList>
            <person name="Selvaraj P."/>
            <person name="Muralishankar V."/>
            <person name="Muruganantham S."/>
            <person name="Sp S."/>
            <person name="Haryani S."/>
            <person name="Lau K.J.X."/>
            <person name="Naqvi N.I."/>
        </authorList>
    </citation>
    <scope>NUCLEOTIDE SEQUENCE [LARGE SCALE GENOMIC DNA]</scope>
    <source>
        <strain evidence="3">GMP-LS</strain>
    </source>
</reference>
<name>A0AAN7UAC1_9PEZI</name>
<feature type="coiled-coil region" evidence="1">
    <location>
        <begin position="297"/>
        <end position="324"/>
    </location>
</feature>
<feature type="compositionally biased region" description="Polar residues" evidence="2">
    <location>
        <begin position="56"/>
        <end position="73"/>
    </location>
</feature>
<evidence type="ECO:0000313" key="4">
    <source>
        <dbReference type="Proteomes" id="UP001305414"/>
    </source>
</evidence>